<feature type="chain" id="PRO_5045911539" description="YbjN domain-containing protein" evidence="2">
    <location>
        <begin position="23"/>
        <end position="189"/>
    </location>
</feature>
<evidence type="ECO:0000256" key="1">
    <source>
        <dbReference type="SAM" id="MobiDB-lite"/>
    </source>
</evidence>
<evidence type="ECO:0008006" key="5">
    <source>
        <dbReference type="Google" id="ProtNLM"/>
    </source>
</evidence>
<feature type="compositionally biased region" description="Low complexity" evidence="1">
    <location>
        <begin position="169"/>
        <end position="180"/>
    </location>
</feature>
<dbReference type="EMBL" id="JACXLC010000001">
    <property type="protein sequence ID" value="MBD2841574.1"/>
    <property type="molecule type" value="Genomic_DNA"/>
</dbReference>
<evidence type="ECO:0000313" key="3">
    <source>
        <dbReference type="EMBL" id="MBD2841574.1"/>
    </source>
</evidence>
<dbReference type="Proteomes" id="UP000635384">
    <property type="component" value="Unassembled WGS sequence"/>
</dbReference>
<name>A0ABR8KNZ9_9SPHN</name>
<feature type="region of interest" description="Disordered" evidence="1">
    <location>
        <begin position="169"/>
        <end position="189"/>
    </location>
</feature>
<evidence type="ECO:0000256" key="2">
    <source>
        <dbReference type="SAM" id="SignalP"/>
    </source>
</evidence>
<proteinExistence type="predicted"/>
<comment type="caution">
    <text evidence="3">The sequence shown here is derived from an EMBL/GenBank/DDBJ whole genome shotgun (WGS) entry which is preliminary data.</text>
</comment>
<feature type="signal peptide" evidence="2">
    <location>
        <begin position="1"/>
        <end position="22"/>
    </location>
</feature>
<evidence type="ECO:0000313" key="4">
    <source>
        <dbReference type="Proteomes" id="UP000635384"/>
    </source>
</evidence>
<protein>
    <recommendedName>
        <fullName evidence="5">YbjN domain-containing protein</fullName>
    </recommendedName>
</protein>
<reference evidence="3 4" key="1">
    <citation type="submission" date="2020-09" db="EMBL/GenBank/DDBJ databases">
        <authorList>
            <person name="Yoon J.-W."/>
        </authorList>
    </citation>
    <scope>NUCLEOTIDE SEQUENCE [LARGE SCALE GENOMIC DNA]</scope>
    <source>
        <strain evidence="3 4">KMU-140</strain>
    </source>
</reference>
<keyword evidence="4" id="KW-1185">Reference proteome</keyword>
<dbReference type="RefSeq" id="WP_190787105.1">
    <property type="nucleotide sequence ID" value="NZ_JACXLC010000001.1"/>
</dbReference>
<organism evidence="3 4">
    <name type="scientific">Erythrobacter rubeus</name>
    <dbReference type="NCBI Taxonomy" id="2760803"/>
    <lineage>
        <taxon>Bacteria</taxon>
        <taxon>Pseudomonadati</taxon>
        <taxon>Pseudomonadota</taxon>
        <taxon>Alphaproteobacteria</taxon>
        <taxon>Sphingomonadales</taxon>
        <taxon>Erythrobacteraceae</taxon>
        <taxon>Erythrobacter/Porphyrobacter group</taxon>
        <taxon>Erythrobacter</taxon>
    </lineage>
</organism>
<sequence>MSKTVSIIAAGALAVCAPAAIAQDSAMPMVSAGDVQGVMNVLRSAGYDVELFERKDDEDTTFIEIDTAIGVNQVRFTDCAPAVPDFCETLVLSAWWDRETPISDEALAAANKQNKYVSVFRASDGDPVMQWAILTRREGIPATVFLNAVQRFSGITRDYRDVVFENDGAGEEAATATNETGEGDGSDAE</sequence>
<gene>
    <name evidence="3" type="ORF">IB285_04790</name>
</gene>
<keyword evidence="2" id="KW-0732">Signal</keyword>
<accession>A0ABR8KNZ9</accession>